<dbReference type="Proteomes" id="UP000306147">
    <property type="component" value="Unassembled WGS sequence"/>
</dbReference>
<feature type="active site" description="Cysteine persulfide intermediate" evidence="3">
    <location>
        <position position="533"/>
    </location>
</feature>
<comment type="function">
    <text evidence="3">Required for formate dehydrogenase (FDH) activity. Acts as a sulfur carrier protein that transfers sulfur from IscS to the molybdenum cofactor prior to its insertion into FDH.</text>
</comment>
<dbReference type="Gene3D" id="3.10.20.10">
    <property type="match status" value="1"/>
</dbReference>
<feature type="compositionally biased region" description="Basic residues" evidence="4">
    <location>
        <begin position="361"/>
        <end position="375"/>
    </location>
</feature>
<dbReference type="HAMAP" id="MF_00187">
    <property type="entry name" value="FdhD"/>
    <property type="match status" value="1"/>
</dbReference>
<proteinExistence type="inferred from homology"/>
<comment type="caution">
    <text evidence="5">The sequence shown here is derived from an EMBL/GenBank/DDBJ whole genome shotgun (WGS) entry which is preliminary data.</text>
</comment>
<sequence length="683" mass="75102">MGRHRTRVRARTLGAGAGGARLCEGEGRARHLRHGADTACERRRECPHGRQPAAAARQYRQARRGPDSGARPFERPGPAHRRHHREDRTGPRRQAQGIVRLRSADRKGARHRRDLPRRDRRIGQGGDRPRRQFPARGARDRGDGGSLAAARSVGPDRHQAQSQPSLRRQGHLSAALSRPHRGGRAGKRPAGGVGRGFDQLHPRLARQRQARQPASSVRAAHRCRDRQAHPAPQSANRLGPLGRRLCADPRRDRSDLSGGVQGLQPAAVHPRRLLEGQQGLRADLADAERQGRIPRAHRAQRHRLRRRRGPLPADDPALERPVQHDHLRLSRSLPRGEGHARRAVHQPCGHGRGGRVGRTDRRARKRRRRRHRAPARRPDRHPLRYPARLSRRVLPRSERAHAGRAPCRGKPRSSRQIGAGPDPRLTSSLPLEFERVGADGRVDVQKRAIAEEVPVAIECNGLGYAVLMASPGDLLDLGHGFALTERLIDAADDLIDAEVHPVDRGMLLRLTLSARVAGRVADRVRHRTADSSCGLCGVESLEQALRPLPPRRARWSGEDAAVFAALAALDAAQPLGAATRAVHAAAACAPDGTIRRVREDVGRHNAFDKLIGAMLRERMGWDHGFALLTSRCSYELVEKAALSACPMLATISAPTALAIARAQEAGLELRVLARPDSLLRPVA</sequence>
<evidence type="ECO:0000256" key="4">
    <source>
        <dbReference type="SAM" id="MobiDB-lite"/>
    </source>
</evidence>
<dbReference type="Gene3D" id="3.40.140.10">
    <property type="entry name" value="Cytidine Deaminase, domain 2"/>
    <property type="match status" value="1"/>
</dbReference>
<dbReference type="PANTHER" id="PTHR30592:SF1">
    <property type="entry name" value="SULFUR CARRIER PROTEIN FDHD"/>
    <property type="match status" value="1"/>
</dbReference>
<keyword evidence="1 3" id="KW-0963">Cytoplasm</keyword>
<comment type="similarity">
    <text evidence="3">Belongs to the FdhD family.</text>
</comment>
<dbReference type="GO" id="GO:0097163">
    <property type="term" value="F:sulfur carrier activity"/>
    <property type="evidence" value="ECO:0007669"/>
    <property type="project" value="UniProtKB-UniRule"/>
</dbReference>
<dbReference type="GO" id="GO:0005737">
    <property type="term" value="C:cytoplasm"/>
    <property type="evidence" value="ECO:0007669"/>
    <property type="project" value="UniProtKB-SubCell"/>
</dbReference>
<dbReference type="InterPro" id="IPR003786">
    <property type="entry name" value="FdhD"/>
</dbReference>
<feature type="region of interest" description="Disordered" evidence="4">
    <location>
        <begin position="42"/>
        <end position="426"/>
    </location>
</feature>
<dbReference type="InterPro" id="IPR016193">
    <property type="entry name" value="Cytidine_deaminase-like"/>
</dbReference>
<evidence type="ECO:0000256" key="3">
    <source>
        <dbReference type="HAMAP-Rule" id="MF_00187"/>
    </source>
</evidence>
<dbReference type="Pfam" id="PF02634">
    <property type="entry name" value="FdhD-NarQ"/>
    <property type="match status" value="1"/>
</dbReference>
<evidence type="ECO:0000256" key="2">
    <source>
        <dbReference type="ARBA" id="ARBA00023150"/>
    </source>
</evidence>
<keyword evidence="6" id="KW-1185">Reference proteome</keyword>
<dbReference type="OrthoDB" id="3197277at2"/>
<dbReference type="GO" id="GO:0016783">
    <property type="term" value="F:sulfurtransferase activity"/>
    <property type="evidence" value="ECO:0007669"/>
    <property type="project" value="InterPro"/>
</dbReference>
<feature type="compositionally biased region" description="Basic residues" evidence="4">
    <location>
        <begin position="292"/>
        <end position="309"/>
    </location>
</feature>
<feature type="compositionally biased region" description="Low complexity" evidence="4">
    <location>
        <begin position="50"/>
        <end position="59"/>
    </location>
</feature>
<dbReference type="PANTHER" id="PTHR30592">
    <property type="entry name" value="FORMATE DEHYDROGENASE"/>
    <property type="match status" value="1"/>
</dbReference>
<evidence type="ECO:0000313" key="5">
    <source>
        <dbReference type="EMBL" id="TGX53747.1"/>
    </source>
</evidence>
<dbReference type="SUPFAM" id="SSF53927">
    <property type="entry name" value="Cytidine deaminase-like"/>
    <property type="match status" value="1"/>
</dbReference>
<feature type="compositionally biased region" description="Basic residues" evidence="4">
    <location>
        <begin position="178"/>
        <end position="187"/>
    </location>
</feature>
<feature type="compositionally biased region" description="Basic and acidic residues" evidence="4">
    <location>
        <begin position="245"/>
        <end position="255"/>
    </location>
</feature>
<reference evidence="5 6" key="1">
    <citation type="submission" date="2019-04" db="EMBL/GenBank/DDBJ databases">
        <title>Sphingomonas psychrotolerans sp. nov., isolated from soil in the Tianshan Mountains, Xinjiang, China.</title>
        <authorList>
            <person name="Luo Y."/>
            <person name="Sheng H."/>
        </authorList>
    </citation>
    <scope>NUCLEOTIDE SEQUENCE [LARGE SCALE GENOMIC DNA]</scope>
    <source>
        <strain evidence="5 6">ZFGT-11</strain>
    </source>
</reference>
<dbReference type="GO" id="GO:0006777">
    <property type="term" value="P:Mo-molybdopterin cofactor biosynthetic process"/>
    <property type="evidence" value="ECO:0007669"/>
    <property type="project" value="UniProtKB-UniRule"/>
</dbReference>
<dbReference type="EMBL" id="SRXT01000004">
    <property type="protein sequence ID" value="TGX53747.1"/>
    <property type="molecule type" value="Genomic_DNA"/>
</dbReference>
<dbReference type="AlphaFoldDB" id="A0A4S1XDH4"/>
<comment type="caution">
    <text evidence="3">Lacks conserved residue(s) required for the propagation of feature annotation.</text>
</comment>
<name>A0A4S1XDH4_9SPHN</name>
<keyword evidence="2 3" id="KW-0501">Molybdenum cofactor biosynthesis</keyword>
<keyword evidence="5" id="KW-0808">Transferase</keyword>
<organism evidence="5 6">
    <name type="scientific">Sphingomonas gei</name>
    <dbReference type="NCBI Taxonomy" id="1395960"/>
    <lineage>
        <taxon>Bacteria</taxon>
        <taxon>Pseudomonadati</taxon>
        <taxon>Pseudomonadota</taxon>
        <taxon>Alphaproteobacteria</taxon>
        <taxon>Sphingomonadales</taxon>
        <taxon>Sphingomonadaceae</taxon>
        <taxon>Sphingomonas</taxon>
    </lineage>
</organism>
<accession>A0A4S1XDH4</accession>
<evidence type="ECO:0000256" key="1">
    <source>
        <dbReference type="ARBA" id="ARBA00022490"/>
    </source>
</evidence>
<comment type="subcellular location">
    <subcellularLocation>
        <location evidence="3">Cytoplasm</location>
    </subcellularLocation>
</comment>
<feature type="compositionally biased region" description="Basic and acidic residues" evidence="4">
    <location>
        <begin position="317"/>
        <end position="340"/>
    </location>
</feature>
<evidence type="ECO:0000313" key="6">
    <source>
        <dbReference type="Proteomes" id="UP000306147"/>
    </source>
</evidence>
<protein>
    <recommendedName>
        <fullName evidence="3">Sulfur carrier protein FdhD</fullName>
    </recommendedName>
</protein>
<gene>
    <name evidence="3 5" type="primary">fdhD</name>
    <name evidence="5" type="ORF">E5A73_12745</name>
</gene>
<feature type="compositionally biased region" description="Basic residues" evidence="4">
    <location>
        <begin position="108"/>
        <end position="120"/>
    </location>
</feature>